<comment type="caution">
    <text evidence="1">The sequence shown here is derived from an EMBL/GenBank/DDBJ whole genome shotgun (WGS) entry which is preliminary data.</text>
</comment>
<accession>A0ABV3VP25</accession>
<sequence length="436" mass="47689">MGTKEFGQFVRMMHSEAGLRRGRGEADLPSSRSGVLASIEAGKQVDFSEQALAQLDADMCWPSNLSTLLLESDSYHVSAHIRRLSFGSVADLQRDNGDRAPIIGVLPADGRPVTMPTQLTTTLHRNLVLNIAHAWRSTTFIDMCAYDHPDHKFHLKEFFAQWGSYTGGQAYTTISTNFPGTALVIDPVPEIDSMRRAETLIDLLSTTELTHEQKTRKAFTLVWAAAQANRTKEAGLTVLTRLAVDGRDPSTRSIVLDKFLPTWRESGLSAAAAEPDWDAIDLFAGIMQASDTLTDVRFTPNGAQEPEVITIGGPTISPIPELFRDVRRMPSLVLYDSRINPEVPSIANWFGSVSLPTLTIAADNHHVHPDPAGAGTGYVLRLAEARQASNGGGLSSYGGIDPYGTQPRLDGWFGDRTLVLMDDEVAQRVYVPQGLY</sequence>
<reference evidence="1 2" key="1">
    <citation type="submission" date="2024-04" db="EMBL/GenBank/DDBJ databases">
        <title>Genomic Markers of Mycobacteria.</title>
        <authorList>
            <person name="Soliman M.S."/>
            <person name="Elkholy A."/>
            <person name="Soliman N.S."/>
            <person name="Abbas A."/>
            <person name="Khayrat S."/>
            <person name="Shawky S."/>
        </authorList>
    </citation>
    <scope>NUCLEOTIDE SEQUENCE [LARGE SCALE GENOMIC DNA]</scope>
    <source>
        <strain evidence="1 2">Egy-CU-AM5</strain>
    </source>
</reference>
<name>A0ABV3VP25_9MYCO</name>
<evidence type="ECO:0000313" key="1">
    <source>
        <dbReference type="EMBL" id="MEX3741927.1"/>
    </source>
</evidence>
<dbReference type="EMBL" id="JBDLOU010000082">
    <property type="protein sequence ID" value="MEX3741927.1"/>
    <property type="molecule type" value="Genomic_DNA"/>
</dbReference>
<dbReference type="Proteomes" id="UP001558474">
    <property type="component" value="Unassembled WGS sequence"/>
</dbReference>
<keyword evidence="2" id="KW-1185">Reference proteome</keyword>
<evidence type="ECO:0000313" key="2">
    <source>
        <dbReference type="Proteomes" id="UP001558474"/>
    </source>
</evidence>
<proteinExistence type="predicted"/>
<gene>
    <name evidence="1" type="ORF">ABFW12_27215</name>
</gene>
<protein>
    <submittedName>
        <fullName evidence="1">Uncharacterized protein</fullName>
    </submittedName>
</protein>
<organism evidence="1 2">
    <name type="scientific">Mycolicibacterium porcinum</name>
    <dbReference type="NCBI Taxonomy" id="39693"/>
    <lineage>
        <taxon>Bacteria</taxon>
        <taxon>Bacillati</taxon>
        <taxon>Actinomycetota</taxon>
        <taxon>Actinomycetes</taxon>
        <taxon>Mycobacteriales</taxon>
        <taxon>Mycobacteriaceae</taxon>
        <taxon>Mycolicibacterium</taxon>
    </lineage>
</organism>